<dbReference type="Gene3D" id="1.10.287.70">
    <property type="match status" value="1"/>
</dbReference>
<evidence type="ECO:0000256" key="11">
    <source>
        <dbReference type="ARBA" id="ARBA00023303"/>
    </source>
</evidence>
<comment type="caution">
    <text evidence="15">The sequence shown here is derived from an EMBL/GenBank/DDBJ whole genome shotgun (WGS) entry which is preliminary data.</text>
</comment>
<evidence type="ECO:0000256" key="5">
    <source>
        <dbReference type="ARBA" id="ARBA00022826"/>
    </source>
</evidence>
<dbReference type="InterPro" id="IPR005821">
    <property type="entry name" value="Ion_trans_dom"/>
</dbReference>
<gene>
    <name evidence="15" type="ORF">GPM918_LOCUS5188</name>
    <name evidence="16" type="ORF">SRO942_LOCUS5188</name>
</gene>
<evidence type="ECO:0000256" key="9">
    <source>
        <dbReference type="ARBA" id="ARBA00023065"/>
    </source>
</evidence>
<keyword evidence="8 12" id="KW-1133">Transmembrane helix</keyword>
<evidence type="ECO:0000256" key="2">
    <source>
        <dbReference type="ARBA" id="ARBA00022448"/>
    </source>
</evidence>
<evidence type="ECO:0000256" key="3">
    <source>
        <dbReference type="ARBA" id="ARBA00022538"/>
    </source>
</evidence>
<evidence type="ECO:0000256" key="1">
    <source>
        <dbReference type="ARBA" id="ARBA00004141"/>
    </source>
</evidence>
<dbReference type="AlphaFoldDB" id="A0A813URC0"/>
<feature type="transmembrane region" description="Helical" evidence="12">
    <location>
        <begin position="308"/>
        <end position="329"/>
    </location>
</feature>
<keyword evidence="2" id="KW-0813">Transport</keyword>
<dbReference type="InterPro" id="IPR011333">
    <property type="entry name" value="SKP1/BTB/POZ_sf"/>
</dbReference>
<dbReference type="InterPro" id="IPR003131">
    <property type="entry name" value="T1-type_BTB"/>
</dbReference>
<dbReference type="Pfam" id="PF00520">
    <property type="entry name" value="Ion_trans"/>
    <property type="match status" value="1"/>
</dbReference>
<evidence type="ECO:0000313" key="17">
    <source>
        <dbReference type="Proteomes" id="UP000663829"/>
    </source>
</evidence>
<name>A0A813URC0_9BILA</name>
<dbReference type="PRINTS" id="PR00169">
    <property type="entry name" value="KCHANNEL"/>
</dbReference>
<evidence type="ECO:0000313" key="16">
    <source>
        <dbReference type="EMBL" id="CAF3620746.1"/>
    </source>
</evidence>
<feature type="transmembrane region" description="Helical" evidence="12">
    <location>
        <begin position="240"/>
        <end position="258"/>
    </location>
</feature>
<dbReference type="Proteomes" id="UP000663829">
    <property type="component" value="Unassembled WGS sequence"/>
</dbReference>
<keyword evidence="17" id="KW-1185">Reference proteome</keyword>
<evidence type="ECO:0000256" key="6">
    <source>
        <dbReference type="ARBA" id="ARBA00022882"/>
    </source>
</evidence>
<keyword evidence="7" id="KW-0630">Potassium</keyword>
<dbReference type="InterPro" id="IPR027359">
    <property type="entry name" value="Volt_channel_dom_sf"/>
</dbReference>
<reference evidence="15" key="1">
    <citation type="submission" date="2021-02" db="EMBL/GenBank/DDBJ databases">
        <authorList>
            <person name="Nowell W R."/>
        </authorList>
    </citation>
    <scope>NUCLEOTIDE SEQUENCE</scope>
</reference>
<keyword evidence="5" id="KW-0631">Potassium channel</keyword>
<keyword evidence="10 12" id="KW-0472">Membrane</keyword>
<evidence type="ECO:0000259" key="13">
    <source>
        <dbReference type="Pfam" id="PF00520"/>
    </source>
</evidence>
<feature type="transmembrane region" description="Helical" evidence="12">
    <location>
        <begin position="341"/>
        <end position="357"/>
    </location>
</feature>
<dbReference type="GO" id="GO:0005251">
    <property type="term" value="F:delayed rectifier potassium channel activity"/>
    <property type="evidence" value="ECO:0007669"/>
    <property type="project" value="TreeGrafter"/>
</dbReference>
<dbReference type="EMBL" id="CAJNOQ010000740">
    <property type="protein sequence ID" value="CAF0833649.1"/>
    <property type="molecule type" value="Genomic_DNA"/>
</dbReference>
<feature type="domain" description="Potassium channel tetramerisation-type BTB" evidence="14">
    <location>
        <begin position="31"/>
        <end position="117"/>
    </location>
</feature>
<evidence type="ECO:0000256" key="10">
    <source>
        <dbReference type="ARBA" id="ARBA00023136"/>
    </source>
</evidence>
<dbReference type="GO" id="GO:0001508">
    <property type="term" value="P:action potential"/>
    <property type="evidence" value="ECO:0007669"/>
    <property type="project" value="TreeGrafter"/>
</dbReference>
<organism evidence="15 17">
    <name type="scientific">Didymodactylos carnosus</name>
    <dbReference type="NCBI Taxonomy" id="1234261"/>
    <lineage>
        <taxon>Eukaryota</taxon>
        <taxon>Metazoa</taxon>
        <taxon>Spiralia</taxon>
        <taxon>Gnathifera</taxon>
        <taxon>Rotifera</taxon>
        <taxon>Eurotatoria</taxon>
        <taxon>Bdelloidea</taxon>
        <taxon>Philodinida</taxon>
        <taxon>Philodinidae</taxon>
        <taxon>Didymodactylos</taxon>
    </lineage>
</organism>
<dbReference type="Proteomes" id="UP000681722">
    <property type="component" value="Unassembled WGS sequence"/>
</dbReference>
<protein>
    <recommendedName>
        <fullName evidence="18">Potassium channel</fullName>
    </recommendedName>
</protein>
<dbReference type="GO" id="GO:0051260">
    <property type="term" value="P:protein homooligomerization"/>
    <property type="evidence" value="ECO:0007669"/>
    <property type="project" value="InterPro"/>
</dbReference>
<dbReference type="GO" id="GO:0008076">
    <property type="term" value="C:voltage-gated potassium channel complex"/>
    <property type="evidence" value="ECO:0007669"/>
    <property type="project" value="InterPro"/>
</dbReference>
<evidence type="ECO:0000256" key="8">
    <source>
        <dbReference type="ARBA" id="ARBA00022989"/>
    </source>
</evidence>
<dbReference type="InterPro" id="IPR028325">
    <property type="entry name" value="VG_K_chnl"/>
</dbReference>
<evidence type="ECO:0000313" key="15">
    <source>
        <dbReference type="EMBL" id="CAF0833649.1"/>
    </source>
</evidence>
<evidence type="ECO:0000256" key="7">
    <source>
        <dbReference type="ARBA" id="ARBA00022958"/>
    </source>
</evidence>
<evidence type="ECO:0000259" key="14">
    <source>
        <dbReference type="Pfam" id="PF02214"/>
    </source>
</evidence>
<dbReference type="EMBL" id="CAJOBC010000740">
    <property type="protein sequence ID" value="CAF3620746.1"/>
    <property type="molecule type" value="Genomic_DNA"/>
</dbReference>
<keyword evidence="11" id="KW-0407">Ion channel</keyword>
<dbReference type="Gene3D" id="1.20.120.350">
    <property type="entry name" value="Voltage-gated potassium channels. Chain C"/>
    <property type="match status" value="1"/>
</dbReference>
<feature type="domain" description="Ion transport" evidence="13">
    <location>
        <begin position="208"/>
        <end position="392"/>
    </location>
</feature>
<proteinExistence type="predicted"/>
<feature type="transmembrane region" description="Helical" evidence="12">
    <location>
        <begin position="270"/>
        <end position="288"/>
    </location>
</feature>
<evidence type="ECO:0000256" key="4">
    <source>
        <dbReference type="ARBA" id="ARBA00022692"/>
    </source>
</evidence>
<keyword evidence="9" id="KW-0406">Ion transport</keyword>
<keyword evidence="4 12" id="KW-0812">Transmembrane</keyword>
<dbReference type="OrthoDB" id="415460at2759"/>
<dbReference type="Pfam" id="PF02214">
    <property type="entry name" value="BTB_2"/>
    <property type="match status" value="1"/>
</dbReference>
<dbReference type="Gene3D" id="3.30.710.10">
    <property type="entry name" value="Potassium Channel Kv1.1, Chain A"/>
    <property type="match status" value="1"/>
</dbReference>
<accession>A0A813URC0</accession>
<keyword evidence="6" id="KW-0851">Voltage-gated channel</keyword>
<feature type="transmembrane region" description="Helical" evidence="12">
    <location>
        <begin position="369"/>
        <end position="394"/>
    </location>
</feature>
<sequence length="412" mass="47981">MNSLENLNLQQLVALHPLLTEEEKDRSVILITGKQYIVQNRHLRTYPDTVLGNDERRNKYYDKELQAYRFNRHPSIFEAILYYYTSPGMLIRPPHIEPEIFYEEVKFFGISDKLLETFIEVDMVPLKEVRLLPNTRLTAWLWLALTYPEDTTYGKVVSWLCISMTTSSMYPFLFEILPTVTEQRNIIHILGLDLNKRLFLPIIPYHAYLIEISCTVWFSFELILRVITTPTLSTLKFDPLNYIDIITTVSSAFSLIAYHLHNTSTLSNMFSIYGWILIMKSFRIYRLARQMSHLRLLYNAISLCLNEVVTLFVLVTFCMLLFGTALYICDNSNSESNTKNILDGMWLALITLTTLGYGDIFPRSLEARIVAVVCGLCGIIVFGMPVSNVFLRYASLLHNRWKRNRNVRYVQL</sequence>
<dbReference type="SUPFAM" id="SSF81324">
    <property type="entry name" value="Voltage-gated potassium channels"/>
    <property type="match status" value="1"/>
</dbReference>
<evidence type="ECO:0008006" key="18">
    <source>
        <dbReference type="Google" id="ProtNLM"/>
    </source>
</evidence>
<dbReference type="PANTHER" id="PTHR11537">
    <property type="entry name" value="VOLTAGE-GATED POTASSIUM CHANNEL"/>
    <property type="match status" value="1"/>
</dbReference>
<comment type="subcellular location">
    <subcellularLocation>
        <location evidence="1">Membrane</location>
        <topology evidence="1">Multi-pass membrane protein</topology>
    </subcellularLocation>
</comment>
<dbReference type="PANTHER" id="PTHR11537:SF113">
    <property type="entry name" value="POTASSIUM VOLTAGE-GATED CHANNEL PROTEIN SHAKER"/>
    <property type="match status" value="1"/>
</dbReference>
<feature type="transmembrane region" description="Helical" evidence="12">
    <location>
        <begin position="198"/>
        <end position="220"/>
    </location>
</feature>
<dbReference type="SUPFAM" id="SSF54695">
    <property type="entry name" value="POZ domain"/>
    <property type="match status" value="1"/>
</dbReference>
<evidence type="ECO:0000256" key="12">
    <source>
        <dbReference type="SAM" id="Phobius"/>
    </source>
</evidence>
<keyword evidence="3" id="KW-0633">Potassium transport</keyword>